<sequence>MGVHLSVDYGTSSTVALLAWPDGRTQPLLFDSSPLLSSAVYAETDGRLLTGRDAVRAARLDPSRFEPNPKRRIDEPEVLLGDREVPVAELVAATLRRVLGEATRAAGGRPASVTVTHPVTWGPARRAILTDACSEAGLGDVDLVAEPVAAATNFAAGTRVEAGQAVVVYDLGAGTFDVSVVRRTGSAFEALAYRGLDDLGGLDLDALVVAHAGGTVTDGEASAWRGATEPGDADGRRQHRALWDDARETKEALSRQPSAGFHVTALRRDVLVTRDEFERAAGPLLQRTVDLTLATIRESRAKPDQIAGVFLVGGGSRTPLVATLLHRATGIAPTLLEQPELVVAQGALPAAAPAAGPAAGPAPSDLVSAPRTDAASASAPVSVPPFEPVSAPVSAPLSGPLSGPVAAPASVSSSVPLSVLAPSAVPASVDDDGQERQERQERPEPGVGDAGRDRTVPAPGALRALSVAASVASIIVCWVIVNQYSTLRTPTMMLVYTVPLLLAAVAAFTWAARLIGPVAGAVCCVVTAMGVATNFGPRFDPAVTAYYSLLVVPAALLAIGIRKKA</sequence>
<dbReference type="InterPro" id="IPR043129">
    <property type="entry name" value="ATPase_NBD"/>
</dbReference>
<dbReference type="Gene3D" id="3.90.640.10">
    <property type="entry name" value="Actin, Chain A, domain 4"/>
    <property type="match status" value="1"/>
</dbReference>
<evidence type="ECO:0000256" key="5">
    <source>
        <dbReference type="SAM" id="Phobius"/>
    </source>
</evidence>
<feature type="region of interest" description="Disordered" evidence="4">
    <location>
        <begin position="352"/>
        <end position="383"/>
    </location>
</feature>
<evidence type="ECO:0008006" key="8">
    <source>
        <dbReference type="Google" id="ProtNLM"/>
    </source>
</evidence>
<dbReference type="Pfam" id="PF00012">
    <property type="entry name" value="HSP70"/>
    <property type="match status" value="1"/>
</dbReference>
<evidence type="ECO:0000313" key="6">
    <source>
        <dbReference type="EMBL" id="GAA1551767.1"/>
    </source>
</evidence>
<dbReference type="PANTHER" id="PTHR45639">
    <property type="entry name" value="HSC70CB, ISOFORM G-RELATED"/>
    <property type="match status" value="1"/>
</dbReference>
<evidence type="ECO:0000256" key="3">
    <source>
        <dbReference type="ARBA" id="ARBA00023186"/>
    </source>
</evidence>
<keyword evidence="2" id="KW-0067">ATP-binding</keyword>
<dbReference type="SUPFAM" id="SSF53067">
    <property type="entry name" value="Actin-like ATPase domain"/>
    <property type="match status" value="2"/>
</dbReference>
<comment type="caution">
    <text evidence="6">The sequence shown here is derived from an EMBL/GenBank/DDBJ whole genome shotgun (WGS) entry which is preliminary data.</text>
</comment>
<protein>
    <recommendedName>
        <fullName evidence="8">Hsp70 protein</fullName>
    </recommendedName>
</protein>
<evidence type="ECO:0000313" key="7">
    <source>
        <dbReference type="Proteomes" id="UP001501470"/>
    </source>
</evidence>
<dbReference type="PANTHER" id="PTHR45639:SF3">
    <property type="entry name" value="HYPOXIA UP-REGULATED PROTEIN 1"/>
    <property type="match status" value="1"/>
</dbReference>
<dbReference type="PRINTS" id="PR00301">
    <property type="entry name" value="HEATSHOCK70"/>
</dbReference>
<dbReference type="Gene3D" id="3.30.420.40">
    <property type="match status" value="2"/>
</dbReference>
<reference evidence="6 7" key="1">
    <citation type="journal article" date="2019" name="Int. J. Syst. Evol. Microbiol.">
        <title>The Global Catalogue of Microorganisms (GCM) 10K type strain sequencing project: providing services to taxonomists for standard genome sequencing and annotation.</title>
        <authorList>
            <consortium name="The Broad Institute Genomics Platform"/>
            <consortium name="The Broad Institute Genome Sequencing Center for Infectious Disease"/>
            <person name="Wu L."/>
            <person name="Ma J."/>
        </authorList>
    </citation>
    <scope>NUCLEOTIDE SEQUENCE [LARGE SCALE GENOMIC DNA]</scope>
    <source>
        <strain evidence="6 7">JCM 15933</strain>
    </source>
</reference>
<feature type="transmembrane region" description="Helical" evidence="5">
    <location>
        <begin position="493"/>
        <end position="511"/>
    </location>
</feature>
<organism evidence="6 7">
    <name type="scientific">Dactylosporangium maewongense</name>
    <dbReference type="NCBI Taxonomy" id="634393"/>
    <lineage>
        <taxon>Bacteria</taxon>
        <taxon>Bacillati</taxon>
        <taxon>Actinomycetota</taxon>
        <taxon>Actinomycetes</taxon>
        <taxon>Micromonosporales</taxon>
        <taxon>Micromonosporaceae</taxon>
        <taxon>Dactylosporangium</taxon>
    </lineage>
</organism>
<dbReference type="RefSeq" id="WP_344509565.1">
    <property type="nucleotide sequence ID" value="NZ_BAAAQD010000022.1"/>
</dbReference>
<keyword evidence="5" id="KW-0472">Membrane</keyword>
<keyword evidence="5" id="KW-0812">Transmembrane</keyword>
<dbReference type="EMBL" id="BAAAQD010000022">
    <property type="protein sequence ID" value="GAA1551767.1"/>
    <property type="molecule type" value="Genomic_DNA"/>
</dbReference>
<keyword evidence="5" id="KW-1133">Transmembrane helix</keyword>
<feature type="transmembrane region" description="Helical" evidence="5">
    <location>
        <begin position="461"/>
        <end position="481"/>
    </location>
</feature>
<keyword evidence="3" id="KW-0143">Chaperone</keyword>
<evidence type="ECO:0000256" key="1">
    <source>
        <dbReference type="ARBA" id="ARBA00022741"/>
    </source>
</evidence>
<feature type="compositionally biased region" description="Low complexity" evidence="4">
    <location>
        <begin position="352"/>
        <end position="363"/>
    </location>
</feature>
<keyword evidence="1" id="KW-0547">Nucleotide-binding</keyword>
<accession>A0ABN2C469</accession>
<evidence type="ECO:0000256" key="2">
    <source>
        <dbReference type="ARBA" id="ARBA00022840"/>
    </source>
</evidence>
<evidence type="ECO:0000256" key="4">
    <source>
        <dbReference type="SAM" id="MobiDB-lite"/>
    </source>
</evidence>
<feature type="region of interest" description="Disordered" evidence="4">
    <location>
        <begin position="425"/>
        <end position="455"/>
    </location>
</feature>
<keyword evidence="7" id="KW-1185">Reference proteome</keyword>
<feature type="compositionally biased region" description="Basic and acidic residues" evidence="4">
    <location>
        <begin position="434"/>
        <end position="455"/>
    </location>
</feature>
<proteinExistence type="predicted"/>
<name>A0ABN2C469_9ACTN</name>
<dbReference type="InterPro" id="IPR013126">
    <property type="entry name" value="Hsp_70_fam"/>
</dbReference>
<feature type="transmembrane region" description="Helical" evidence="5">
    <location>
        <begin position="543"/>
        <end position="561"/>
    </location>
</feature>
<gene>
    <name evidence="6" type="ORF">GCM10009827_085470</name>
</gene>
<dbReference type="Proteomes" id="UP001501470">
    <property type="component" value="Unassembled WGS sequence"/>
</dbReference>